<proteinExistence type="predicted"/>
<sequence>MSNTINENTNYYYDENNNKVTLITPEDMKNAEVKVVINFAEVMEKYPKALKESMENGIRIGQALGKQNNGINMIADNSRNQSNAVPVRQSDPPPVPRRVIIAVADMYSYAAYTNSNDYERGKQFFHAPTVVVENFTSFDEAINWAYNECCKMNPSKRFPLLNKKNWRIMVKNIEDRGDR</sequence>
<reference evidence="1 2" key="1">
    <citation type="submission" date="2016-10" db="EMBL/GenBank/DDBJ databases">
        <authorList>
            <person name="de Groot N.N."/>
        </authorList>
    </citation>
    <scope>NUCLEOTIDE SEQUENCE [LARGE SCALE GENOMIC DNA]</scope>
    <source>
        <strain evidence="1 2">DSM 9236</strain>
    </source>
</reference>
<dbReference type="STRING" id="1123323.SAMN05216245_102100"/>
<gene>
    <name evidence="1" type="ORF">SAMN05216245_102100</name>
</gene>
<dbReference type="EMBL" id="FONL01000002">
    <property type="protein sequence ID" value="SFE16207.1"/>
    <property type="molecule type" value="Genomic_DNA"/>
</dbReference>
<protein>
    <submittedName>
        <fullName evidence="1">Uncharacterized protein</fullName>
    </submittedName>
</protein>
<organism evidence="1 2">
    <name type="scientific">Succiniclasticum ruminis DSM 9236</name>
    <dbReference type="NCBI Taxonomy" id="1123323"/>
    <lineage>
        <taxon>Bacteria</taxon>
        <taxon>Bacillati</taxon>
        <taxon>Bacillota</taxon>
        <taxon>Negativicutes</taxon>
        <taxon>Acidaminococcales</taxon>
        <taxon>Acidaminococcaceae</taxon>
        <taxon>Succiniclasticum</taxon>
    </lineage>
</organism>
<evidence type="ECO:0000313" key="1">
    <source>
        <dbReference type="EMBL" id="SFE16207.1"/>
    </source>
</evidence>
<name>A0A1I1Y9E7_9FIRM</name>
<evidence type="ECO:0000313" key="2">
    <source>
        <dbReference type="Proteomes" id="UP000198896"/>
    </source>
</evidence>
<dbReference type="RefSeq" id="WP_093912684.1">
    <property type="nucleotide sequence ID" value="NZ_FONL01000002.1"/>
</dbReference>
<keyword evidence="2" id="KW-1185">Reference proteome</keyword>
<accession>A0A1I1Y9E7</accession>
<dbReference type="Proteomes" id="UP000198896">
    <property type="component" value="Unassembled WGS sequence"/>
</dbReference>
<dbReference type="AlphaFoldDB" id="A0A1I1Y9E7"/>